<dbReference type="InterPro" id="IPR030395">
    <property type="entry name" value="GP_PDE_dom"/>
</dbReference>
<dbReference type="Pfam" id="PF16387">
    <property type="entry name" value="DUF4996"/>
    <property type="match status" value="1"/>
</dbReference>
<dbReference type="AlphaFoldDB" id="A0A940IC79"/>
<evidence type="ECO:0000313" key="2">
    <source>
        <dbReference type="EMBL" id="MBO8423774.1"/>
    </source>
</evidence>
<dbReference type="PANTHER" id="PTHR46211:SF14">
    <property type="entry name" value="GLYCEROPHOSPHODIESTER PHOSPHODIESTERASE"/>
    <property type="match status" value="1"/>
</dbReference>
<name>A0A940IC79_9FIRM</name>
<reference evidence="2" key="1">
    <citation type="submission" date="2020-10" db="EMBL/GenBank/DDBJ databases">
        <authorList>
            <person name="Gilroy R."/>
        </authorList>
    </citation>
    <scope>NUCLEOTIDE SEQUENCE</scope>
    <source>
        <strain evidence="2">517</strain>
    </source>
</reference>
<dbReference type="InterPro" id="IPR017946">
    <property type="entry name" value="PLC-like_Pdiesterase_TIM-brl"/>
</dbReference>
<dbReference type="Proteomes" id="UP000727857">
    <property type="component" value="Unassembled WGS sequence"/>
</dbReference>
<protein>
    <submittedName>
        <fullName evidence="2">Glycerophosphodiester phosphodiesterase family protein</fullName>
    </submittedName>
</protein>
<organism evidence="2 3">
    <name type="scientific">Candidatus Stercoripulliclostridium pullicola</name>
    <dbReference type="NCBI Taxonomy" id="2840953"/>
    <lineage>
        <taxon>Bacteria</taxon>
        <taxon>Bacillati</taxon>
        <taxon>Bacillota</taxon>
        <taxon>Clostridia</taxon>
        <taxon>Eubacteriales</taxon>
        <taxon>Candidatus Stercoripulliclostridium</taxon>
    </lineage>
</organism>
<sequence>MKFDLKVAAKEHLIIVAHRGVSGGNIPCNTMTAYEIALKQGADMLEVDVDCSIDGKLFLFHPMMERAHINRPVILSLLPYSAVKKFRYVNQDNARTPYGVCDFDEFLETFNDRCFINIDKFWQNPRKIYDAIVRHGMLDQVLVKSKPSPKVYSWLEEVAPELAYMPIVRNRHDSHEELKRRNINYVGAEILFETETQPIIDPRFIETLRNEGILLWGNTIVYSMHDCISAGHNDDTAFTVSEDYGWGWVADLGLDIIQTDWPMMLIDYLKRTGRYSRQ</sequence>
<feature type="domain" description="GP-PDE" evidence="1">
    <location>
        <begin position="13"/>
        <end position="278"/>
    </location>
</feature>
<accession>A0A940IC79</accession>
<evidence type="ECO:0000259" key="1">
    <source>
        <dbReference type="PROSITE" id="PS51704"/>
    </source>
</evidence>
<dbReference type="PANTHER" id="PTHR46211">
    <property type="entry name" value="GLYCEROPHOSPHORYL DIESTER PHOSPHODIESTERASE"/>
    <property type="match status" value="1"/>
</dbReference>
<dbReference type="InterPro" id="IPR032160">
    <property type="entry name" value="DUF4996"/>
</dbReference>
<dbReference type="CDD" id="cd08566">
    <property type="entry name" value="GDPD_AtGDE_like"/>
    <property type="match status" value="1"/>
</dbReference>
<gene>
    <name evidence="2" type="ORF">IAB16_01940</name>
</gene>
<evidence type="ECO:0000313" key="3">
    <source>
        <dbReference type="Proteomes" id="UP000727857"/>
    </source>
</evidence>
<dbReference type="PROSITE" id="PS51704">
    <property type="entry name" value="GP_PDE"/>
    <property type="match status" value="1"/>
</dbReference>
<dbReference type="SUPFAM" id="SSF51695">
    <property type="entry name" value="PLC-like phosphodiesterases"/>
    <property type="match status" value="1"/>
</dbReference>
<proteinExistence type="predicted"/>
<dbReference type="GO" id="GO:0006629">
    <property type="term" value="P:lipid metabolic process"/>
    <property type="evidence" value="ECO:0007669"/>
    <property type="project" value="InterPro"/>
</dbReference>
<dbReference type="Gene3D" id="3.20.20.190">
    <property type="entry name" value="Phosphatidylinositol (PI) phosphodiesterase"/>
    <property type="match status" value="1"/>
</dbReference>
<reference evidence="2" key="2">
    <citation type="journal article" date="2021" name="PeerJ">
        <title>Extensive microbial diversity within the chicken gut microbiome revealed by metagenomics and culture.</title>
        <authorList>
            <person name="Gilroy R."/>
            <person name="Ravi A."/>
            <person name="Getino M."/>
            <person name="Pursley I."/>
            <person name="Horton D.L."/>
            <person name="Alikhan N.F."/>
            <person name="Baker D."/>
            <person name="Gharbi K."/>
            <person name="Hall N."/>
            <person name="Watson M."/>
            <person name="Adriaenssens E.M."/>
            <person name="Foster-Nyarko E."/>
            <person name="Jarju S."/>
            <person name="Secka A."/>
            <person name="Antonio M."/>
            <person name="Oren A."/>
            <person name="Chaudhuri R.R."/>
            <person name="La Ragione R."/>
            <person name="Hildebrand F."/>
            <person name="Pallen M.J."/>
        </authorList>
    </citation>
    <scope>NUCLEOTIDE SEQUENCE</scope>
    <source>
        <strain evidence="2">517</strain>
    </source>
</reference>
<dbReference type="EMBL" id="JADINF010000048">
    <property type="protein sequence ID" value="MBO8423774.1"/>
    <property type="molecule type" value="Genomic_DNA"/>
</dbReference>
<dbReference type="GO" id="GO:0008081">
    <property type="term" value="F:phosphoric diester hydrolase activity"/>
    <property type="evidence" value="ECO:0007669"/>
    <property type="project" value="InterPro"/>
</dbReference>
<comment type="caution">
    <text evidence="2">The sequence shown here is derived from an EMBL/GenBank/DDBJ whole genome shotgun (WGS) entry which is preliminary data.</text>
</comment>